<organism evidence="7 8">
    <name type="scientific">Hyphobacterium vulgare</name>
    <dbReference type="NCBI Taxonomy" id="1736751"/>
    <lineage>
        <taxon>Bacteria</taxon>
        <taxon>Pseudomonadati</taxon>
        <taxon>Pseudomonadota</taxon>
        <taxon>Alphaproteobacteria</taxon>
        <taxon>Maricaulales</taxon>
        <taxon>Maricaulaceae</taxon>
        <taxon>Hyphobacterium</taxon>
    </lineage>
</organism>
<keyword evidence="3" id="KW-0378">Hydrolase</keyword>
<dbReference type="EMBL" id="JBHRSV010000028">
    <property type="protein sequence ID" value="MFC2927251.1"/>
    <property type="molecule type" value="Genomic_DNA"/>
</dbReference>
<dbReference type="InterPro" id="IPR050738">
    <property type="entry name" value="Sulfatase"/>
</dbReference>
<keyword evidence="4" id="KW-0106">Calcium</keyword>
<evidence type="ECO:0000313" key="7">
    <source>
        <dbReference type="EMBL" id="MFC2927251.1"/>
    </source>
</evidence>
<keyword evidence="8" id="KW-1185">Reference proteome</keyword>
<proteinExistence type="inferred from homology"/>
<evidence type="ECO:0000256" key="2">
    <source>
        <dbReference type="ARBA" id="ARBA00022723"/>
    </source>
</evidence>
<keyword evidence="5" id="KW-0812">Transmembrane</keyword>
<dbReference type="CDD" id="cd16144">
    <property type="entry name" value="ARS_like"/>
    <property type="match status" value="1"/>
</dbReference>
<evidence type="ECO:0000313" key="8">
    <source>
        <dbReference type="Proteomes" id="UP001595379"/>
    </source>
</evidence>
<dbReference type="Gene3D" id="3.30.1120.10">
    <property type="match status" value="1"/>
</dbReference>
<dbReference type="Pfam" id="PF00884">
    <property type="entry name" value="Sulfatase"/>
    <property type="match status" value="1"/>
</dbReference>
<dbReference type="Proteomes" id="UP001595379">
    <property type="component" value="Unassembled WGS sequence"/>
</dbReference>
<evidence type="ECO:0000256" key="5">
    <source>
        <dbReference type="SAM" id="Phobius"/>
    </source>
</evidence>
<sequence length="579" mass="63943">MSTLLQLRTAALRLLSPIWVRALLAVIFLLVVAVAAAWMNRANIILYLASGTDQLDVTEYQPVEWMRGPEQASARRPDSPPNIVFILADDLGLNDISTFGGGVAGGRVPTPNIDRLAAQGAIFTNAYAGAATCAPSRAMLLTGRYATRTGFEFTPAPTGMGRILSILDDGGLEVSGLPGLVWNEAFDETGLSYGEMGLPPEEVTIAEILNQADYHSVHIGKWHLGRGTEMRAVSQGFDESLLMASGLYLPEDSPDVVNARLHDDIFDRFLWSRMQFAADYDRAGEVPVDEAFEPSRYITDYYTDAAVEVIEANRNRPFFLYLAHWGLHNPLQATREDYEAVGDIEPHRLRVYAAMVRSIDRSVGRVMDALEEQGIADNTILVFTSDNGGASYIGLPEVNAPYRGWKTTLFEGGIRVPMFVRWPNRIAPGRVVDEPVAFIDLMPSFAAAAGVALPGDIEIDGQDILPLALGEADSVSRPDDAIYWSSGFYRAVRAGDWKLQVNERQGRQWLFNLAEDPTESTNLAESRPEVVARLRGLIDAHWSQARDPLYPHAIEWPVLVDKTTFEPIDEGDEYVIWAN</sequence>
<dbReference type="RefSeq" id="WP_343163240.1">
    <property type="nucleotide sequence ID" value="NZ_JBHRSV010000028.1"/>
</dbReference>
<evidence type="ECO:0000256" key="3">
    <source>
        <dbReference type="ARBA" id="ARBA00022801"/>
    </source>
</evidence>
<feature type="domain" description="Sulfatase N-terminal" evidence="6">
    <location>
        <begin position="81"/>
        <end position="451"/>
    </location>
</feature>
<comment type="similarity">
    <text evidence="1">Belongs to the sulfatase family.</text>
</comment>
<name>A0ABV7A0N0_9PROT</name>
<dbReference type="InterPro" id="IPR017850">
    <property type="entry name" value="Alkaline_phosphatase_core_sf"/>
</dbReference>
<evidence type="ECO:0000256" key="4">
    <source>
        <dbReference type="ARBA" id="ARBA00022837"/>
    </source>
</evidence>
<dbReference type="Gene3D" id="3.40.720.10">
    <property type="entry name" value="Alkaline Phosphatase, subunit A"/>
    <property type="match status" value="1"/>
</dbReference>
<accession>A0ABV7A0N0</accession>
<dbReference type="InterPro" id="IPR024607">
    <property type="entry name" value="Sulfatase_CS"/>
</dbReference>
<dbReference type="SUPFAM" id="SSF53649">
    <property type="entry name" value="Alkaline phosphatase-like"/>
    <property type="match status" value="1"/>
</dbReference>
<evidence type="ECO:0000256" key="1">
    <source>
        <dbReference type="ARBA" id="ARBA00008779"/>
    </source>
</evidence>
<keyword evidence="2" id="KW-0479">Metal-binding</keyword>
<reference evidence="8" key="1">
    <citation type="journal article" date="2019" name="Int. J. Syst. Evol. Microbiol.">
        <title>The Global Catalogue of Microorganisms (GCM) 10K type strain sequencing project: providing services to taxonomists for standard genome sequencing and annotation.</title>
        <authorList>
            <consortium name="The Broad Institute Genomics Platform"/>
            <consortium name="The Broad Institute Genome Sequencing Center for Infectious Disease"/>
            <person name="Wu L."/>
            <person name="Ma J."/>
        </authorList>
    </citation>
    <scope>NUCLEOTIDE SEQUENCE [LARGE SCALE GENOMIC DNA]</scope>
    <source>
        <strain evidence="8">KCTC 52487</strain>
    </source>
</reference>
<keyword evidence="5" id="KW-0472">Membrane</keyword>
<feature type="transmembrane region" description="Helical" evidence="5">
    <location>
        <begin position="18"/>
        <end position="39"/>
    </location>
</feature>
<evidence type="ECO:0000259" key="6">
    <source>
        <dbReference type="Pfam" id="PF00884"/>
    </source>
</evidence>
<gene>
    <name evidence="7" type="ORF">ACFOOR_14180</name>
</gene>
<dbReference type="PROSITE" id="PS00523">
    <property type="entry name" value="SULFATASE_1"/>
    <property type="match status" value="1"/>
</dbReference>
<dbReference type="InterPro" id="IPR000917">
    <property type="entry name" value="Sulfatase_N"/>
</dbReference>
<comment type="caution">
    <text evidence="7">The sequence shown here is derived from an EMBL/GenBank/DDBJ whole genome shotgun (WGS) entry which is preliminary data.</text>
</comment>
<dbReference type="PANTHER" id="PTHR42693">
    <property type="entry name" value="ARYLSULFATASE FAMILY MEMBER"/>
    <property type="match status" value="1"/>
</dbReference>
<dbReference type="PANTHER" id="PTHR42693:SF53">
    <property type="entry name" value="ENDO-4-O-SULFATASE"/>
    <property type="match status" value="1"/>
</dbReference>
<keyword evidence="5" id="KW-1133">Transmembrane helix</keyword>
<protein>
    <submittedName>
        <fullName evidence="7">Sulfatase</fullName>
    </submittedName>
</protein>